<organism evidence="7 8">
    <name type="scientific">Orchesella dallaii</name>
    <dbReference type="NCBI Taxonomy" id="48710"/>
    <lineage>
        <taxon>Eukaryota</taxon>
        <taxon>Metazoa</taxon>
        <taxon>Ecdysozoa</taxon>
        <taxon>Arthropoda</taxon>
        <taxon>Hexapoda</taxon>
        <taxon>Collembola</taxon>
        <taxon>Entomobryomorpha</taxon>
        <taxon>Entomobryoidea</taxon>
        <taxon>Orchesellidae</taxon>
        <taxon>Orchesellinae</taxon>
        <taxon>Orchesella</taxon>
    </lineage>
</organism>
<dbReference type="Proteomes" id="UP001642540">
    <property type="component" value="Unassembled WGS sequence"/>
</dbReference>
<comment type="caution">
    <text evidence="7">The sequence shown here is derived from an EMBL/GenBank/DDBJ whole genome shotgun (WGS) entry which is preliminary data.</text>
</comment>
<evidence type="ECO:0000256" key="3">
    <source>
        <dbReference type="ARBA" id="ARBA00022771"/>
    </source>
</evidence>
<keyword evidence="4" id="KW-0862">Zinc</keyword>
<accession>A0ABP1RBU2</accession>
<dbReference type="PANTHER" id="PTHR14955:SF4">
    <property type="entry name" value="PHD-TYPE DOMAIN-CONTAINING PROTEIN"/>
    <property type="match status" value="1"/>
</dbReference>
<dbReference type="Gene3D" id="3.30.40.10">
    <property type="entry name" value="Zinc/RING finger domain, C3HC4 (zinc finger)"/>
    <property type="match status" value="1"/>
</dbReference>
<evidence type="ECO:0000313" key="8">
    <source>
        <dbReference type="Proteomes" id="UP001642540"/>
    </source>
</evidence>
<evidence type="ECO:0000256" key="5">
    <source>
        <dbReference type="SAM" id="MobiDB-lite"/>
    </source>
</evidence>
<feature type="compositionally biased region" description="Basic and acidic residues" evidence="5">
    <location>
        <begin position="15"/>
        <end position="24"/>
    </location>
</feature>
<feature type="compositionally biased region" description="Polar residues" evidence="5">
    <location>
        <begin position="65"/>
        <end position="75"/>
    </location>
</feature>
<evidence type="ECO:0000313" key="7">
    <source>
        <dbReference type="EMBL" id="CAL8120028.1"/>
    </source>
</evidence>
<protein>
    <recommendedName>
        <fullName evidence="6">PHD-type domain-containing protein</fullName>
    </recommendedName>
</protein>
<feature type="compositionally biased region" description="Basic and acidic residues" evidence="5">
    <location>
        <begin position="203"/>
        <end position="213"/>
    </location>
</feature>
<keyword evidence="8" id="KW-1185">Reference proteome</keyword>
<evidence type="ECO:0000259" key="6">
    <source>
        <dbReference type="PROSITE" id="PS51805"/>
    </source>
</evidence>
<dbReference type="PANTHER" id="PTHR14955">
    <property type="entry name" value="RETINOIC ACID INDUCED 1/TRANSCRIPTION FACTOR 20"/>
    <property type="match status" value="1"/>
</dbReference>
<feature type="region of interest" description="Disordered" evidence="5">
    <location>
        <begin position="201"/>
        <end position="227"/>
    </location>
</feature>
<feature type="region of interest" description="Disordered" evidence="5">
    <location>
        <begin position="164"/>
        <end position="187"/>
    </location>
</feature>
<keyword evidence="3" id="KW-0863">Zinc-finger</keyword>
<dbReference type="EMBL" id="CAXLJM020000062">
    <property type="protein sequence ID" value="CAL8120028.1"/>
    <property type="molecule type" value="Genomic_DNA"/>
</dbReference>
<proteinExistence type="predicted"/>
<evidence type="ECO:0000256" key="1">
    <source>
        <dbReference type="ARBA" id="ARBA00022553"/>
    </source>
</evidence>
<feature type="domain" description="PHD-type" evidence="6">
    <location>
        <begin position="358"/>
        <end position="491"/>
    </location>
</feature>
<dbReference type="InterPro" id="IPR013083">
    <property type="entry name" value="Znf_RING/FYVE/PHD"/>
</dbReference>
<dbReference type="InterPro" id="IPR034732">
    <property type="entry name" value="EPHD"/>
</dbReference>
<dbReference type="InterPro" id="IPR052440">
    <property type="entry name" value="Trans_Reg/Chrom_Remod"/>
</dbReference>
<feature type="region of interest" description="Disordered" evidence="5">
    <location>
        <begin position="1"/>
        <end position="114"/>
    </location>
</feature>
<evidence type="ECO:0000256" key="4">
    <source>
        <dbReference type="ARBA" id="ARBA00022833"/>
    </source>
</evidence>
<evidence type="ECO:0000256" key="2">
    <source>
        <dbReference type="ARBA" id="ARBA00022723"/>
    </source>
</evidence>
<dbReference type="PROSITE" id="PS51805">
    <property type="entry name" value="EPHD"/>
    <property type="match status" value="1"/>
</dbReference>
<keyword evidence="1" id="KW-0597">Phosphoprotein</keyword>
<reference evidence="7 8" key="1">
    <citation type="submission" date="2024-08" db="EMBL/GenBank/DDBJ databases">
        <authorList>
            <person name="Cucini C."/>
            <person name="Frati F."/>
        </authorList>
    </citation>
    <scope>NUCLEOTIDE SEQUENCE [LARGE SCALE GENOMIC DNA]</scope>
</reference>
<sequence length="491" mass="53894">MTPKNQYGPRSSGADVRRIGERRSRSVSPTSSSDTKCVPDAEEREMGKVLNAVVPGTVARRRHQSLSPDITSFRPTKSYPPLLRSKQSSTPVRKVDTKPQSIILEASKPKNRDKRRTLCSAETMAISIEFVSKRCQRGEALDLQRLSSDTSQAVEKTTLLQTDKVELPSVSPKGNLPTDKKKTESFNDNESVRAAVADFLTPRNEKEEPKKPDGIATPSLIPERNSPSPLPTADWFCSLSAEISNINVVNWLEETHQCDVTPNLNNGGACSSTQAAAVMALPSSSSAVVPISKEVKTVTESAKKSTTKAVGKSRKKLPVPAVKVVDGKSTFLQDGKKIEVDADPKLRTEVSICDPDVPWICSFCHLGPHVMIRMPNNRGYVSPYGMGDLFGPYFANLPSIYGKPSPRRETWMHGDCALWAGSLILVLTILKNLEKTLLDADKEVCTICHKTGATISCVVCKCNVGVHFHCATLSDWKLDSFNFLAYCPRHR</sequence>
<keyword evidence="2" id="KW-0479">Metal-binding</keyword>
<gene>
    <name evidence="7" type="ORF">ODALV1_LOCUS18818</name>
</gene>
<dbReference type="Pfam" id="PF13771">
    <property type="entry name" value="zf-HC5HC2H"/>
    <property type="match status" value="1"/>
</dbReference>
<feature type="compositionally biased region" description="Basic and acidic residues" evidence="5">
    <location>
        <begin position="37"/>
        <end position="47"/>
    </location>
</feature>
<name>A0ABP1RBU2_9HEXA</name>